<dbReference type="InterPro" id="IPR015943">
    <property type="entry name" value="WD40/YVTN_repeat-like_dom_sf"/>
</dbReference>
<keyword evidence="4" id="KW-1185">Reference proteome</keyword>
<feature type="region of interest" description="Disordered" evidence="1">
    <location>
        <begin position="1067"/>
        <end position="1120"/>
    </location>
</feature>
<dbReference type="SUPFAM" id="SSF50978">
    <property type="entry name" value="WD40 repeat-like"/>
    <property type="match status" value="1"/>
</dbReference>
<dbReference type="EMBL" id="CAJNOQ010010499">
    <property type="protein sequence ID" value="CAF1253546.1"/>
    <property type="molecule type" value="Genomic_DNA"/>
</dbReference>
<name>A0A815A2P4_9BILA</name>
<dbReference type="Gene3D" id="2.130.10.10">
    <property type="entry name" value="YVTN repeat-like/Quinoprotein amine dehydrogenase"/>
    <property type="match status" value="1"/>
</dbReference>
<feature type="compositionally biased region" description="Polar residues" evidence="1">
    <location>
        <begin position="1137"/>
        <end position="1149"/>
    </location>
</feature>
<dbReference type="OrthoDB" id="10061283at2759"/>
<feature type="compositionally biased region" description="Polar residues" evidence="1">
    <location>
        <begin position="1082"/>
        <end position="1092"/>
    </location>
</feature>
<dbReference type="Proteomes" id="UP000681722">
    <property type="component" value="Unassembled WGS sequence"/>
</dbReference>
<evidence type="ECO:0000313" key="3">
    <source>
        <dbReference type="EMBL" id="CAF4024412.1"/>
    </source>
</evidence>
<proteinExistence type="predicted"/>
<organism evidence="2 4">
    <name type="scientific">Didymodactylos carnosus</name>
    <dbReference type="NCBI Taxonomy" id="1234261"/>
    <lineage>
        <taxon>Eukaryota</taxon>
        <taxon>Metazoa</taxon>
        <taxon>Spiralia</taxon>
        <taxon>Gnathifera</taxon>
        <taxon>Rotifera</taxon>
        <taxon>Eurotatoria</taxon>
        <taxon>Bdelloidea</taxon>
        <taxon>Philodinida</taxon>
        <taxon>Philodinidae</taxon>
        <taxon>Didymodactylos</taxon>
    </lineage>
</organism>
<accession>A0A815A2P4</accession>
<feature type="compositionally biased region" description="Polar residues" evidence="1">
    <location>
        <begin position="1101"/>
        <end position="1112"/>
    </location>
</feature>
<feature type="compositionally biased region" description="Basic and acidic residues" evidence="1">
    <location>
        <begin position="1071"/>
        <end position="1081"/>
    </location>
</feature>
<evidence type="ECO:0000313" key="4">
    <source>
        <dbReference type="Proteomes" id="UP000663829"/>
    </source>
</evidence>
<dbReference type="EMBL" id="CAJOBC010015555">
    <property type="protein sequence ID" value="CAF4024412.1"/>
    <property type="molecule type" value="Genomic_DNA"/>
</dbReference>
<comment type="caution">
    <text evidence="2">The sequence shown here is derived from an EMBL/GenBank/DDBJ whole genome shotgun (WGS) entry which is preliminary data.</text>
</comment>
<reference evidence="2" key="1">
    <citation type="submission" date="2021-02" db="EMBL/GenBank/DDBJ databases">
        <authorList>
            <person name="Nowell W R."/>
        </authorList>
    </citation>
    <scope>NUCLEOTIDE SEQUENCE</scope>
</reference>
<feature type="region of interest" description="Disordered" evidence="1">
    <location>
        <begin position="1137"/>
        <end position="1174"/>
    </location>
</feature>
<gene>
    <name evidence="2" type="ORF">GPM918_LOCUS26250</name>
    <name evidence="3" type="ORF">SRO942_LOCUS26362</name>
</gene>
<evidence type="ECO:0000313" key="2">
    <source>
        <dbReference type="EMBL" id="CAF1253546.1"/>
    </source>
</evidence>
<evidence type="ECO:0000256" key="1">
    <source>
        <dbReference type="SAM" id="MobiDB-lite"/>
    </source>
</evidence>
<dbReference type="Proteomes" id="UP000663829">
    <property type="component" value="Unassembled WGS sequence"/>
</dbReference>
<dbReference type="InterPro" id="IPR036322">
    <property type="entry name" value="WD40_repeat_dom_sf"/>
</dbReference>
<protein>
    <submittedName>
        <fullName evidence="2">Uncharacterized protein</fullName>
    </submittedName>
</protein>
<dbReference type="AlphaFoldDB" id="A0A815A2P4"/>
<sequence length="1230" mass="142047">MYVENWRTKPKALPIVKEELIEKYRNQLQNGNILLNRHTASQPIEFIDSDGQVRYNKRKLNELTYLLSLMAQKEYAMYFPEGEKLFFDYEFLRAKFKHTSTFHDLYELLKPFTEVKLQMLIGNIFKNEICEVADDFRILLMTLSLIADVSQIEVSHLDEPYLDCITIVDRDSVRMMMSALNIALNEVKNLTNYEFFLISKHTCRLTSLRKDIRFERQTTDLAGPGWLKVDCLQIPLIVLCERDSDYFECWNYKLDALVERIQMSTKLEDIIISKHLTELVLPMVIVKLIDGTIHFYASYHLRNEQRYTLVNLGYTTVGPDLNLISLVDFNLLCTFRYQNDPSKDNPKLEFFNYRERRCDLAIIDLRQICITEFIEQKMEKMELRTNNRSNKRRFTEFPNYSHLDDILFKVLISFDIPFDGSITRIIHRHTFPARYSATKQYSSAAQVIPETLIVEDWQRESIHRNWSATNCLFFVATTAESLYVIRECGIRPSLTYCRIPGHFDLVAAHENNPHAIYTTKGGTVEVYRYCCIDYKNSDKISYYAYELYAKIEISYNPITVIRPVGEKVSLFFCATQDGIIQAYDVSHYRHALKEFPSLPKTSCIVQRLLVTNQTAVTVDERGSEITSWGFAEDCKIKSQNQLSSFLIDFSIITLTTEELEPMSYVLLVNEASHAQVYLLNKLSDAPVFQMELRTNIARTYSAKNAFYLLCQNDFAYYLPATSFSAIEIQLNLSCQKLFGALLTVEATEYFVVLADDSQTIAAWCPSKYIRIDLTITPSTDLVVKVHGQNDQLVLWLADQSLALLKVKVNETVCTLSKLGLASLYNGKKDHIAMYTTTSGCTNKFCVKIYDIKTDAYLDYTIVLEDECQHLCLNDDGNYLLTVIKPHILNLYRIADNKQLAKFYVHHHISAMAVNNDYVVMTLNNRQLFTLMIVDPDNLLQQEKLQSLPSRTTTKVDKNYPKPLTNIIAEYTAGFGIYCDERPELSGIEPRPTLACRFVKKVKNGKSWSNVRMQSHEDLFKVALVSSTEYFTNQYIHGIRADDDMDVESSSSDEADVDDILDKIINSYKESNNSERENRTEQLEIQPSNTDTNKSTERQKQRPTNTDVISMKQSDNEPVVQNTDSETLFILQRGVASKQVQKTNQNNQHLPTIAPRRSQSRNKEPQKTVGVQNSSISQSEDLMIVTYCQFVHNDKNTSGTISDQKAFTSFQRPRDESTFQYIIPIKNKKRD</sequence>